<comment type="caution">
    <text evidence="9">The sequence shown here is derived from an EMBL/GenBank/DDBJ whole genome shotgun (WGS) entry which is preliminary data.</text>
</comment>
<dbReference type="PROSITE" id="PS00463">
    <property type="entry name" value="ZN2_CY6_FUNGAL_1"/>
    <property type="match status" value="1"/>
</dbReference>
<comment type="subcellular location">
    <subcellularLocation>
        <location evidence="1">Nucleus</location>
    </subcellularLocation>
</comment>
<evidence type="ECO:0000256" key="4">
    <source>
        <dbReference type="ARBA" id="ARBA00023125"/>
    </source>
</evidence>
<evidence type="ECO:0000256" key="5">
    <source>
        <dbReference type="ARBA" id="ARBA00023163"/>
    </source>
</evidence>
<dbReference type="EMBL" id="JAQHRD010000003">
    <property type="protein sequence ID" value="KAJ6443490.1"/>
    <property type="molecule type" value="Genomic_DNA"/>
</dbReference>
<dbReference type="InterPro" id="IPR001138">
    <property type="entry name" value="Zn2Cys6_DnaBD"/>
</dbReference>
<dbReference type="GO" id="GO:0005634">
    <property type="term" value="C:nucleus"/>
    <property type="evidence" value="ECO:0007669"/>
    <property type="project" value="UniProtKB-SubCell"/>
</dbReference>
<keyword evidence="3" id="KW-0805">Transcription regulation</keyword>
<evidence type="ECO:0000313" key="10">
    <source>
        <dbReference type="Proteomes" id="UP001163105"/>
    </source>
</evidence>
<dbReference type="PANTHER" id="PTHR47540:SF1">
    <property type="entry name" value="ACTIVATOR OF STRESS GENES 1-RELATED"/>
    <property type="match status" value="1"/>
</dbReference>
<feature type="domain" description="Zn(2)-C6 fungal-type" evidence="8">
    <location>
        <begin position="31"/>
        <end position="61"/>
    </location>
</feature>
<dbReference type="CDD" id="cd00067">
    <property type="entry name" value="GAL4"/>
    <property type="match status" value="1"/>
</dbReference>
<evidence type="ECO:0000256" key="3">
    <source>
        <dbReference type="ARBA" id="ARBA00023015"/>
    </source>
</evidence>
<evidence type="ECO:0000256" key="1">
    <source>
        <dbReference type="ARBA" id="ARBA00004123"/>
    </source>
</evidence>
<organism evidence="9 10">
    <name type="scientific">Purpureocillium lavendulum</name>
    <dbReference type="NCBI Taxonomy" id="1247861"/>
    <lineage>
        <taxon>Eukaryota</taxon>
        <taxon>Fungi</taxon>
        <taxon>Dikarya</taxon>
        <taxon>Ascomycota</taxon>
        <taxon>Pezizomycotina</taxon>
        <taxon>Sordariomycetes</taxon>
        <taxon>Hypocreomycetidae</taxon>
        <taxon>Hypocreales</taxon>
        <taxon>Ophiocordycipitaceae</taxon>
        <taxon>Purpureocillium</taxon>
    </lineage>
</organism>
<evidence type="ECO:0000256" key="6">
    <source>
        <dbReference type="ARBA" id="ARBA00023242"/>
    </source>
</evidence>
<dbReference type="Gene3D" id="4.10.240.10">
    <property type="entry name" value="Zn(2)-C6 fungal-type DNA-binding domain"/>
    <property type="match status" value="1"/>
</dbReference>
<dbReference type="GO" id="GO:0008270">
    <property type="term" value="F:zinc ion binding"/>
    <property type="evidence" value="ECO:0007669"/>
    <property type="project" value="InterPro"/>
</dbReference>
<accession>A0AB34FZP0</accession>
<dbReference type="InterPro" id="IPR051711">
    <property type="entry name" value="Stress_Response_Reg"/>
</dbReference>
<dbReference type="SUPFAM" id="SSF57701">
    <property type="entry name" value="Zn2/Cys6 DNA-binding domain"/>
    <property type="match status" value="1"/>
</dbReference>
<dbReference type="Proteomes" id="UP001163105">
    <property type="component" value="Unassembled WGS sequence"/>
</dbReference>
<evidence type="ECO:0000313" key="9">
    <source>
        <dbReference type="EMBL" id="KAJ6443490.1"/>
    </source>
</evidence>
<proteinExistence type="predicted"/>
<dbReference type="GO" id="GO:0045944">
    <property type="term" value="P:positive regulation of transcription by RNA polymerase II"/>
    <property type="evidence" value="ECO:0007669"/>
    <property type="project" value="TreeGrafter"/>
</dbReference>
<name>A0AB34FZP0_9HYPO</name>
<protein>
    <submittedName>
        <fullName evidence="9">Fungal zn(2)-Cys(6) binuclear cluster domain-containing protein</fullName>
    </submittedName>
</protein>
<gene>
    <name evidence="9" type="ORF">O9K51_04669</name>
</gene>
<keyword evidence="5" id="KW-0804">Transcription</keyword>
<dbReference type="GO" id="GO:0043565">
    <property type="term" value="F:sequence-specific DNA binding"/>
    <property type="evidence" value="ECO:0007669"/>
    <property type="project" value="TreeGrafter"/>
</dbReference>
<dbReference type="Pfam" id="PF00172">
    <property type="entry name" value="Zn_clus"/>
    <property type="match status" value="1"/>
</dbReference>
<sequence>MFAVWKYGAEADQVQSIRQAADPAAFTRLQACNRCHSKKIKCSGDKHGCARCVAGGHACDYSRSTARFRKSKSPESGIRPTSHPRSPPRRGDAAPASQSERRRSGRARPTSATAMPPNAALPDENMPVQTPCSMLATTMDSIDMVCAPMTQSGMFSMYAPHQQGPGSHGGTPASCYDEDWPYISDSSTSTISSISTEYLQLFQPARDAHEFYNAHRSVGVWLGP</sequence>
<evidence type="ECO:0000256" key="7">
    <source>
        <dbReference type="SAM" id="MobiDB-lite"/>
    </source>
</evidence>
<keyword evidence="6" id="KW-0539">Nucleus</keyword>
<feature type="region of interest" description="Disordered" evidence="7">
    <location>
        <begin position="66"/>
        <end position="125"/>
    </location>
</feature>
<dbReference type="GO" id="GO:0000981">
    <property type="term" value="F:DNA-binding transcription factor activity, RNA polymerase II-specific"/>
    <property type="evidence" value="ECO:0007669"/>
    <property type="project" value="InterPro"/>
</dbReference>
<dbReference type="InterPro" id="IPR036864">
    <property type="entry name" value="Zn2-C6_fun-type_DNA-bd_sf"/>
</dbReference>
<keyword evidence="4" id="KW-0238">DNA-binding</keyword>
<keyword evidence="10" id="KW-1185">Reference proteome</keyword>
<keyword evidence="2" id="KW-0862">Zinc</keyword>
<evidence type="ECO:0000256" key="2">
    <source>
        <dbReference type="ARBA" id="ARBA00022833"/>
    </source>
</evidence>
<reference evidence="9" key="1">
    <citation type="submission" date="2023-01" db="EMBL/GenBank/DDBJ databases">
        <title>The growth and conidiation of Purpureocillium lavendulum are regulated by nitrogen source and histone H3K14 acetylation.</title>
        <authorList>
            <person name="Tang P."/>
            <person name="Han J."/>
            <person name="Zhang C."/>
            <person name="Tang P."/>
            <person name="Qi F."/>
            <person name="Zhang K."/>
            <person name="Liang L."/>
        </authorList>
    </citation>
    <scope>NUCLEOTIDE SEQUENCE</scope>
    <source>
        <strain evidence="9">YMF1.00683</strain>
    </source>
</reference>
<dbReference type="AlphaFoldDB" id="A0AB34FZP0"/>
<dbReference type="PANTHER" id="PTHR47540">
    <property type="entry name" value="THIAMINE REPRESSIBLE GENES REGULATORY PROTEIN THI5"/>
    <property type="match status" value="1"/>
</dbReference>
<evidence type="ECO:0000259" key="8">
    <source>
        <dbReference type="PROSITE" id="PS50048"/>
    </source>
</evidence>
<dbReference type="PROSITE" id="PS50048">
    <property type="entry name" value="ZN2_CY6_FUNGAL_2"/>
    <property type="match status" value="1"/>
</dbReference>